<comment type="caution">
    <text evidence="4">The sequence shown here is derived from an EMBL/GenBank/DDBJ whole genome shotgun (WGS) entry which is preliminary data.</text>
</comment>
<dbReference type="OrthoDB" id="1922814at2759"/>
<dbReference type="InterPro" id="IPR040283">
    <property type="entry name" value="DDB_G0292058-like"/>
</dbReference>
<name>A0A9D5HHW6_9LILI</name>
<keyword evidence="5" id="KW-1185">Reference proteome</keyword>
<proteinExistence type="predicted"/>
<dbReference type="Proteomes" id="UP001085076">
    <property type="component" value="Miscellaneous, Linkage group lg03"/>
</dbReference>
<feature type="transmembrane region" description="Helical" evidence="2">
    <location>
        <begin position="232"/>
        <end position="256"/>
    </location>
</feature>
<feature type="transmembrane region" description="Helical" evidence="2">
    <location>
        <begin position="82"/>
        <end position="103"/>
    </location>
</feature>
<sequence>MGERDMWRWVVMVFVLVAFFEGALGSQTDRVLVERNNDSESVSRLFAQTERIDPLDGFKKYKGGYNITNKHYWSSAIFTGKYGYIIGALWLIFGIVYAVILLIKSICFTDKRRNRIRLPHANRYSFWRILSVFVFTVLAIVAAGVVLGGSSKFHSTAKTVKNIVVRTAEEASGTIYNVTNAVKAMQDDTELYGNLDGSTRLNVTSRRLNDEADNIQRKAIKNMRLVNKGLKILKVVTIVTVTLNMVVVLALLGLLIPRTWPRLLQRAFNMLIIVCWLLTFLFWLSFGLYYFLNKFAGDTCTALEEYQQDPQNSTLGSILPCQLSAKSVLRDTGAGIHDIIDQVNANISTLQSLSLPGVQYVCNPFSGPPDYTYQPANCSSNTIQIGDIPQVLKRYTCSNNGSGYCVGEFISQTDYNRALVYTSSIQNILNTFPGIERLVDCRLVKDAFSEVLVNHCKPLKKYVHMTWAALATLSTVMVILIVAWLFEACYGDRGQKHCSNNSVEHHSTSTEISEDDTTELDSRQIETKLVP</sequence>
<feature type="region of interest" description="Disordered" evidence="1">
    <location>
        <begin position="500"/>
        <end position="531"/>
    </location>
</feature>
<feature type="chain" id="PRO_5038406246" description="Transmembrane protein" evidence="3">
    <location>
        <begin position="26"/>
        <end position="531"/>
    </location>
</feature>
<keyword evidence="2" id="KW-0472">Membrane</keyword>
<evidence type="ECO:0000256" key="2">
    <source>
        <dbReference type="SAM" id="Phobius"/>
    </source>
</evidence>
<dbReference type="EMBL" id="JAGGNH010000003">
    <property type="protein sequence ID" value="KAJ0977074.1"/>
    <property type="molecule type" value="Genomic_DNA"/>
</dbReference>
<feature type="compositionally biased region" description="Basic and acidic residues" evidence="1">
    <location>
        <begin position="520"/>
        <end position="531"/>
    </location>
</feature>
<reference evidence="4" key="2">
    <citation type="journal article" date="2022" name="Hortic Res">
        <title>The genome of Dioscorea zingiberensis sheds light on the biosynthesis, origin and evolution of the medicinally important diosgenin saponins.</title>
        <authorList>
            <person name="Li Y."/>
            <person name="Tan C."/>
            <person name="Li Z."/>
            <person name="Guo J."/>
            <person name="Li S."/>
            <person name="Chen X."/>
            <person name="Wang C."/>
            <person name="Dai X."/>
            <person name="Yang H."/>
            <person name="Song W."/>
            <person name="Hou L."/>
            <person name="Xu J."/>
            <person name="Tong Z."/>
            <person name="Xu A."/>
            <person name="Yuan X."/>
            <person name="Wang W."/>
            <person name="Yang Q."/>
            <person name="Chen L."/>
            <person name="Sun Z."/>
            <person name="Wang K."/>
            <person name="Pan B."/>
            <person name="Chen J."/>
            <person name="Bao Y."/>
            <person name="Liu F."/>
            <person name="Qi X."/>
            <person name="Gang D.R."/>
            <person name="Wen J."/>
            <person name="Li J."/>
        </authorList>
    </citation>
    <scope>NUCLEOTIDE SEQUENCE</scope>
    <source>
        <strain evidence="4">Dzin_1.0</strain>
    </source>
</reference>
<keyword evidence="2" id="KW-1133">Transmembrane helix</keyword>
<feature type="transmembrane region" description="Helical" evidence="2">
    <location>
        <begin position="268"/>
        <end position="292"/>
    </location>
</feature>
<dbReference type="PANTHER" id="PTHR31414">
    <property type="entry name" value="TRANSMEMBRANE PROTEIN DDB_G0292058"/>
    <property type="match status" value="1"/>
</dbReference>
<accession>A0A9D5HHW6</accession>
<keyword evidence="2" id="KW-0812">Transmembrane</keyword>
<gene>
    <name evidence="4" type="ORF">J5N97_012548</name>
</gene>
<dbReference type="AlphaFoldDB" id="A0A9D5HHW6"/>
<dbReference type="GO" id="GO:0016020">
    <property type="term" value="C:membrane"/>
    <property type="evidence" value="ECO:0007669"/>
    <property type="project" value="TreeGrafter"/>
</dbReference>
<feature type="signal peptide" evidence="3">
    <location>
        <begin position="1"/>
        <end position="25"/>
    </location>
</feature>
<dbReference type="PANTHER" id="PTHR31414:SF18">
    <property type="entry name" value="TRANSMEMBRANE PROTEIN-RELATED"/>
    <property type="match status" value="1"/>
</dbReference>
<feature type="transmembrane region" description="Helical" evidence="2">
    <location>
        <begin position="124"/>
        <end position="147"/>
    </location>
</feature>
<evidence type="ECO:0000256" key="3">
    <source>
        <dbReference type="SAM" id="SignalP"/>
    </source>
</evidence>
<evidence type="ECO:0008006" key="6">
    <source>
        <dbReference type="Google" id="ProtNLM"/>
    </source>
</evidence>
<evidence type="ECO:0000256" key="1">
    <source>
        <dbReference type="SAM" id="MobiDB-lite"/>
    </source>
</evidence>
<protein>
    <recommendedName>
        <fullName evidence="6">Transmembrane protein</fullName>
    </recommendedName>
</protein>
<evidence type="ECO:0000313" key="4">
    <source>
        <dbReference type="EMBL" id="KAJ0977074.1"/>
    </source>
</evidence>
<feature type="transmembrane region" description="Helical" evidence="2">
    <location>
        <begin position="465"/>
        <end position="486"/>
    </location>
</feature>
<reference evidence="4" key="1">
    <citation type="submission" date="2021-03" db="EMBL/GenBank/DDBJ databases">
        <authorList>
            <person name="Li Z."/>
            <person name="Yang C."/>
        </authorList>
    </citation>
    <scope>NUCLEOTIDE SEQUENCE</scope>
    <source>
        <strain evidence="4">Dzin_1.0</strain>
        <tissue evidence="4">Leaf</tissue>
    </source>
</reference>
<evidence type="ECO:0000313" key="5">
    <source>
        <dbReference type="Proteomes" id="UP001085076"/>
    </source>
</evidence>
<keyword evidence="3" id="KW-0732">Signal</keyword>
<organism evidence="4 5">
    <name type="scientific">Dioscorea zingiberensis</name>
    <dbReference type="NCBI Taxonomy" id="325984"/>
    <lineage>
        <taxon>Eukaryota</taxon>
        <taxon>Viridiplantae</taxon>
        <taxon>Streptophyta</taxon>
        <taxon>Embryophyta</taxon>
        <taxon>Tracheophyta</taxon>
        <taxon>Spermatophyta</taxon>
        <taxon>Magnoliopsida</taxon>
        <taxon>Liliopsida</taxon>
        <taxon>Dioscoreales</taxon>
        <taxon>Dioscoreaceae</taxon>
        <taxon>Dioscorea</taxon>
    </lineage>
</organism>